<dbReference type="EMBL" id="CAJPDR010000010">
    <property type="protein sequence ID" value="CAF9905314.1"/>
    <property type="molecule type" value="Genomic_DNA"/>
</dbReference>
<proteinExistence type="predicted"/>
<sequence>MPLARSISYLFSEKDRRVLMFHRPNFTTSFTSASLDTLGEFCRSHSPADDTIFGVLDERSVTDSTLLLVKWEVWSDYIDPNAKSGLDDDSNREQHEGWQTLRTYFTNAAKVMDGLEYLPVREFKSTNQGFDGNGVYYVL</sequence>
<evidence type="ECO:0000313" key="2">
    <source>
        <dbReference type="Proteomes" id="UP000664203"/>
    </source>
</evidence>
<comment type="caution">
    <text evidence="1">The sequence shown here is derived from an EMBL/GenBank/DDBJ whole genome shotgun (WGS) entry which is preliminary data.</text>
</comment>
<dbReference type="OrthoDB" id="4456803at2759"/>
<evidence type="ECO:0000313" key="1">
    <source>
        <dbReference type="EMBL" id="CAF9905314.1"/>
    </source>
</evidence>
<dbReference type="AlphaFoldDB" id="A0A8H3EEZ7"/>
<protein>
    <submittedName>
        <fullName evidence="1">Uncharacterized protein</fullName>
    </submittedName>
</protein>
<dbReference type="Proteomes" id="UP000664203">
    <property type="component" value="Unassembled WGS sequence"/>
</dbReference>
<keyword evidence="2" id="KW-1185">Reference proteome</keyword>
<reference evidence="1" key="1">
    <citation type="submission" date="2021-03" db="EMBL/GenBank/DDBJ databases">
        <authorList>
            <person name="Tagirdzhanova G."/>
        </authorList>
    </citation>
    <scope>NUCLEOTIDE SEQUENCE</scope>
</reference>
<organism evidence="1 2">
    <name type="scientific">Alectoria fallacina</name>
    <dbReference type="NCBI Taxonomy" id="1903189"/>
    <lineage>
        <taxon>Eukaryota</taxon>
        <taxon>Fungi</taxon>
        <taxon>Dikarya</taxon>
        <taxon>Ascomycota</taxon>
        <taxon>Pezizomycotina</taxon>
        <taxon>Lecanoromycetes</taxon>
        <taxon>OSLEUM clade</taxon>
        <taxon>Lecanoromycetidae</taxon>
        <taxon>Lecanorales</taxon>
        <taxon>Lecanorineae</taxon>
        <taxon>Parmeliaceae</taxon>
        <taxon>Alectoria</taxon>
    </lineage>
</organism>
<gene>
    <name evidence="1" type="ORF">ALECFALPRED_000216</name>
</gene>
<name>A0A8H3EEZ7_9LECA</name>
<accession>A0A8H3EEZ7</accession>